<evidence type="ECO:0000256" key="4">
    <source>
        <dbReference type="ARBA" id="ARBA00022729"/>
    </source>
</evidence>
<evidence type="ECO:0000313" key="7">
    <source>
        <dbReference type="EMBL" id="KAF7147600.1"/>
    </source>
</evidence>
<name>A0A834LT08_RHOSS</name>
<evidence type="ECO:0000256" key="3">
    <source>
        <dbReference type="ARBA" id="ARBA00022525"/>
    </source>
</evidence>
<dbReference type="InterPro" id="IPR006766">
    <property type="entry name" value="EXORDIUM-like"/>
</dbReference>
<feature type="signal peptide" evidence="6">
    <location>
        <begin position="1"/>
        <end position="29"/>
    </location>
</feature>
<comment type="subcellular location">
    <subcellularLocation>
        <location evidence="1">Secreted</location>
        <location evidence="1">Extracellular space</location>
        <location evidence="1">Apoplast</location>
    </subcellularLocation>
</comment>
<proteinExistence type="inferred from homology"/>
<sequence>MGSSSIPNGLLSLSLAACLLVHLFPFGSAYPKDPTISYHNGPLLTGNVSLALLWYGEFLPVEKTVVRTFIESLGMEKSMSFQSDVHSWWQKVHSYLELAEKRRSKGAVRIAREVDDEKASLGRVLGNESLPGLLQKATVGLANTVAVIFVSKGVKMVEACKLPCYLHGVLGKQVYIVVGNLEEECPGSCAVPFHRSRNPFMPPNAVTLEPPSGNLGADAMVIHFASALADTVTNPFGNGFFGTEWGQDSQAATVCMGLFATGAFPGYPGNVRVDPYTGGAFNARGLNDSKFLLPALWDPKTDDCWTVL</sequence>
<dbReference type="PANTHER" id="PTHR31279">
    <property type="entry name" value="PROTEIN EXORDIUM-LIKE 5"/>
    <property type="match status" value="1"/>
</dbReference>
<comment type="caution">
    <text evidence="7">The sequence shown here is derived from an EMBL/GenBank/DDBJ whole genome shotgun (WGS) entry which is preliminary data.</text>
</comment>
<reference evidence="7" key="1">
    <citation type="submission" date="2019-11" db="EMBL/GenBank/DDBJ databases">
        <authorList>
            <person name="Liu Y."/>
            <person name="Hou J."/>
            <person name="Li T.-Q."/>
            <person name="Guan C.-H."/>
            <person name="Wu X."/>
            <person name="Wu H.-Z."/>
            <person name="Ling F."/>
            <person name="Zhang R."/>
            <person name="Shi X.-G."/>
            <person name="Ren J.-P."/>
            <person name="Chen E.-F."/>
            <person name="Sun J.-M."/>
        </authorList>
    </citation>
    <scope>NUCLEOTIDE SEQUENCE</scope>
    <source>
        <strain evidence="7">Adult_tree_wgs_1</strain>
        <tissue evidence="7">Leaves</tissue>
    </source>
</reference>
<dbReference type="Proteomes" id="UP000626092">
    <property type="component" value="Unassembled WGS sequence"/>
</dbReference>
<dbReference type="EMBL" id="WJXA01000003">
    <property type="protein sequence ID" value="KAF7147600.1"/>
    <property type="molecule type" value="Genomic_DNA"/>
</dbReference>
<comment type="similarity">
    <text evidence="5">Belongs to the EXORDIUM family.</text>
</comment>
<keyword evidence="4 6" id="KW-0732">Signal</keyword>
<evidence type="ECO:0000256" key="5">
    <source>
        <dbReference type="ARBA" id="ARBA00023591"/>
    </source>
</evidence>
<keyword evidence="2" id="KW-0052">Apoplast</keyword>
<dbReference type="AlphaFoldDB" id="A0A834LT08"/>
<keyword evidence="3" id="KW-0964">Secreted</keyword>
<dbReference type="Pfam" id="PF04674">
    <property type="entry name" value="Phi_1"/>
    <property type="match status" value="1"/>
</dbReference>
<evidence type="ECO:0000256" key="2">
    <source>
        <dbReference type="ARBA" id="ARBA00022523"/>
    </source>
</evidence>
<keyword evidence="8" id="KW-1185">Reference proteome</keyword>
<evidence type="ECO:0000256" key="6">
    <source>
        <dbReference type="SAM" id="SignalP"/>
    </source>
</evidence>
<gene>
    <name evidence="7" type="ORF">RHSIM_Rhsim03G0222900</name>
</gene>
<evidence type="ECO:0000313" key="8">
    <source>
        <dbReference type="Proteomes" id="UP000626092"/>
    </source>
</evidence>
<evidence type="ECO:0000256" key="1">
    <source>
        <dbReference type="ARBA" id="ARBA00004271"/>
    </source>
</evidence>
<dbReference type="GO" id="GO:0048046">
    <property type="term" value="C:apoplast"/>
    <property type="evidence" value="ECO:0007669"/>
    <property type="project" value="UniProtKB-SubCell"/>
</dbReference>
<protein>
    <submittedName>
        <fullName evidence="7">Uncharacterized protein</fullName>
    </submittedName>
</protein>
<dbReference type="OrthoDB" id="47374at2759"/>
<organism evidence="7 8">
    <name type="scientific">Rhododendron simsii</name>
    <name type="common">Sims's rhododendron</name>
    <dbReference type="NCBI Taxonomy" id="118357"/>
    <lineage>
        <taxon>Eukaryota</taxon>
        <taxon>Viridiplantae</taxon>
        <taxon>Streptophyta</taxon>
        <taxon>Embryophyta</taxon>
        <taxon>Tracheophyta</taxon>
        <taxon>Spermatophyta</taxon>
        <taxon>Magnoliopsida</taxon>
        <taxon>eudicotyledons</taxon>
        <taxon>Gunneridae</taxon>
        <taxon>Pentapetalae</taxon>
        <taxon>asterids</taxon>
        <taxon>Ericales</taxon>
        <taxon>Ericaceae</taxon>
        <taxon>Ericoideae</taxon>
        <taxon>Rhodoreae</taxon>
        <taxon>Rhododendron</taxon>
    </lineage>
</organism>
<feature type="chain" id="PRO_5032970288" evidence="6">
    <location>
        <begin position="30"/>
        <end position="308"/>
    </location>
</feature>
<dbReference type="PANTHER" id="PTHR31279:SF13">
    <property type="entry name" value="PROTEIN EXORDIUM-LIKE 6"/>
    <property type="match status" value="1"/>
</dbReference>
<accession>A0A834LT08</accession>